<accession>A0ABT7BQU2</accession>
<sequence>MIKTTTVGLIGLGAMGGRIAQNLIEAGYTIVIHNRSAEKARPLLDRGATFATTPRLAAEQSDVIISMVTDDAASRQVWLAAETGAIWGVSSGKIAIAMSTLTVDWVRELYGAIAECDADFLEVPVIGSRPQAEAGKLMALVGGEKETLMRVEPILTAAGIASIQHIGTVGQGMAMKLAVNALFGTQVAVLAELLAMLSRHDISLAKAMSCLENLPVLSPAAKGAGGLMVSENYAPLFPIHLVEKDLGYVAQVGQNLGGTMPISVAVGEVYRSAIARGHGDDNITGIVQLFL</sequence>
<dbReference type="Gene3D" id="3.40.50.720">
    <property type="entry name" value="NAD(P)-binding Rossmann-like Domain"/>
    <property type="match status" value="1"/>
</dbReference>
<evidence type="ECO:0000256" key="2">
    <source>
        <dbReference type="ARBA" id="ARBA00023002"/>
    </source>
</evidence>
<evidence type="ECO:0000256" key="1">
    <source>
        <dbReference type="ARBA" id="ARBA00009080"/>
    </source>
</evidence>
<dbReference type="InterPro" id="IPR029154">
    <property type="entry name" value="HIBADH-like_NADP-bd"/>
</dbReference>
<reference evidence="6 7" key="1">
    <citation type="submission" date="2023-01" db="EMBL/GenBank/DDBJ databases">
        <title>Novel diversity within Roseofilum (Cyanobacteria; Desertifilaceae) from marine benthic mats with descriptions of four novel species.</title>
        <authorList>
            <person name="Wang Y."/>
            <person name="Berthold D.E."/>
            <person name="Hu J."/>
            <person name="Lefler F.W."/>
            <person name="Laughinghouse H.D. IV."/>
        </authorList>
    </citation>
    <scope>NUCLEOTIDE SEQUENCE [LARGE SCALE GENOMIC DNA]</scope>
    <source>
        <strain evidence="6 7">BLCC-M143</strain>
    </source>
</reference>
<dbReference type="InterPro" id="IPR013328">
    <property type="entry name" value="6PGD_dom2"/>
</dbReference>
<feature type="domain" description="3-hydroxyisobutyrate dehydrogenase-like NAD-binding" evidence="5">
    <location>
        <begin position="170"/>
        <end position="289"/>
    </location>
</feature>
<feature type="domain" description="6-phosphogluconate dehydrogenase NADP-binding" evidence="4">
    <location>
        <begin position="6"/>
        <end position="166"/>
    </location>
</feature>
<dbReference type="Gene3D" id="1.10.1040.10">
    <property type="entry name" value="N-(1-d-carboxylethyl)-l-norvaline Dehydrogenase, domain 2"/>
    <property type="match status" value="1"/>
</dbReference>
<protein>
    <submittedName>
        <fullName evidence="6">NAD(P)-dependent oxidoreductase</fullName>
    </submittedName>
</protein>
<evidence type="ECO:0000313" key="7">
    <source>
        <dbReference type="Proteomes" id="UP001232992"/>
    </source>
</evidence>
<dbReference type="Pfam" id="PF03446">
    <property type="entry name" value="NAD_binding_2"/>
    <property type="match status" value="1"/>
</dbReference>
<dbReference type="PANTHER" id="PTHR43580">
    <property type="entry name" value="OXIDOREDUCTASE GLYR1-RELATED"/>
    <property type="match status" value="1"/>
</dbReference>
<keyword evidence="2" id="KW-0560">Oxidoreductase</keyword>
<dbReference type="SUPFAM" id="SSF48179">
    <property type="entry name" value="6-phosphogluconate dehydrogenase C-terminal domain-like"/>
    <property type="match status" value="1"/>
</dbReference>
<comment type="caution">
    <text evidence="6">The sequence shown here is derived from an EMBL/GenBank/DDBJ whole genome shotgun (WGS) entry which is preliminary data.</text>
</comment>
<organism evidence="6 7">
    <name type="scientific">Roseofilum casamattae BLCC-M143</name>
    <dbReference type="NCBI Taxonomy" id="3022442"/>
    <lineage>
        <taxon>Bacteria</taxon>
        <taxon>Bacillati</taxon>
        <taxon>Cyanobacteriota</taxon>
        <taxon>Cyanophyceae</taxon>
        <taxon>Desertifilales</taxon>
        <taxon>Desertifilaceae</taxon>
        <taxon>Roseofilum</taxon>
        <taxon>Roseofilum casamattae</taxon>
    </lineage>
</organism>
<comment type="similarity">
    <text evidence="1">Belongs to the HIBADH-related family.</text>
</comment>
<dbReference type="InterPro" id="IPR006115">
    <property type="entry name" value="6PGDH_NADP-bd"/>
</dbReference>
<name>A0ABT7BQU2_9CYAN</name>
<dbReference type="PANTHER" id="PTHR43580:SF2">
    <property type="entry name" value="CYTOKINE-LIKE NUCLEAR FACTOR N-PAC"/>
    <property type="match status" value="1"/>
</dbReference>
<dbReference type="Pfam" id="PF14833">
    <property type="entry name" value="NAD_binding_11"/>
    <property type="match status" value="1"/>
</dbReference>
<dbReference type="SUPFAM" id="SSF51735">
    <property type="entry name" value="NAD(P)-binding Rossmann-fold domains"/>
    <property type="match status" value="1"/>
</dbReference>
<keyword evidence="7" id="KW-1185">Reference proteome</keyword>
<evidence type="ECO:0000259" key="4">
    <source>
        <dbReference type="Pfam" id="PF03446"/>
    </source>
</evidence>
<dbReference type="RefSeq" id="WP_283756229.1">
    <property type="nucleotide sequence ID" value="NZ_JAQOSQ010000001.1"/>
</dbReference>
<dbReference type="InterPro" id="IPR036291">
    <property type="entry name" value="NAD(P)-bd_dom_sf"/>
</dbReference>
<evidence type="ECO:0000313" key="6">
    <source>
        <dbReference type="EMBL" id="MDJ1181572.1"/>
    </source>
</evidence>
<dbReference type="InterPro" id="IPR008927">
    <property type="entry name" value="6-PGluconate_DH-like_C_sf"/>
</dbReference>
<dbReference type="InterPro" id="IPR015815">
    <property type="entry name" value="HIBADH-related"/>
</dbReference>
<dbReference type="PIRSF" id="PIRSF000103">
    <property type="entry name" value="HIBADH"/>
    <property type="match status" value="1"/>
</dbReference>
<keyword evidence="3" id="KW-0520">NAD</keyword>
<evidence type="ECO:0000259" key="5">
    <source>
        <dbReference type="Pfam" id="PF14833"/>
    </source>
</evidence>
<evidence type="ECO:0000256" key="3">
    <source>
        <dbReference type="ARBA" id="ARBA00023027"/>
    </source>
</evidence>
<dbReference type="InterPro" id="IPR051265">
    <property type="entry name" value="HIBADH-related_NP60_sf"/>
</dbReference>
<dbReference type="Proteomes" id="UP001232992">
    <property type="component" value="Unassembled WGS sequence"/>
</dbReference>
<proteinExistence type="inferred from homology"/>
<gene>
    <name evidence="6" type="ORF">PMH09_00050</name>
</gene>
<dbReference type="EMBL" id="JAQOSQ010000001">
    <property type="protein sequence ID" value="MDJ1181572.1"/>
    <property type="molecule type" value="Genomic_DNA"/>
</dbReference>